<keyword evidence="4" id="KW-1185">Reference proteome</keyword>
<evidence type="ECO:0000256" key="1">
    <source>
        <dbReference type="SAM" id="Phobius"/>
    </source>
</evidence>
<feature type="domain" description="TPM" evidence="2">
    <location>
        <begin position="40"/>
        <end position="163"/>
    </location>
</feature>
<dbReference type="InterPro" id="IPR007621">
    <property type="entry name" value="TPM_dom"/>
</dbReference>
<keyword evidence="1" id="KW-1133">Transmembrane helix</keyword>
<dbReference type="PANTHER" id="PTHR30373:SF2">
    <property type="entry name" value="UPF0603 PROTEIN YGCG"/>
    <property type="match status" value="1"/>
</dbReference>
<dbReference type="EMBL" id="BAABGR010000035">
    <property type="protein sequence ID" value="GAA4519859.1"/>
    <property type="molecule type" value="Genomic_DNA"/>
</dbReference>
<evidence type="ECO:0000313" key="4">
    <source>
        <dbReference type="Proteomes" id="UP001500394"/>
    </source>
</evidence>
<dbReference type="RefSeq" id="WP_231561372.1">
    <property type="nucleotide sequence ID" value="NZ_BAABGR010000035.1"/>
</dbReference>
<sequence length="276" mass="29413">MQILFPSRYFKYFAFLAFLLLATVTNLRAQNLPEAPKQLVSDFTNTLSADELSALERKLLIFEDSTSTQIAVVIVQTTDGYDVADYAVRLAQKWGVGQAKYNNGIMLLVALGDRAVTIQTGYGIEGALPDAIAYRIIERDIKPAFRKGRYYEGIDNAINSIISYTKGEYKAERKEPSGSGGIGRVLAIIVVVVILFVALVSIGGDHNDKGGGRMFDGKGTNDLFWWMLLNNMGKGGSNRRGGDFGGFGGGFGGGSSGGFGGFGGGGFGGGGASGRW</sequence>
<dbReference type="Proteomes" id="UP001500394">
    <property type="component" value="Unassembled WGS sequence"/>
</dbReference>
<reference evidence="4" key="1">
    <citation type="journal article" date="2019" name="Int. J. Syst. Evol. Microbiol.">
        <title>The Global Catalogue of Microorganisms (GCM) 10K type strain sequencing project: providing services to taxonomists for standard genome sequencing and annotation.</title>
        <authorList>
            <consortium name="The Broad Institute Genomics Platform"/>
            <consortium name="The Broad Institute Genome Sequencing Center for Infectious Disease"/>
            <person name="Wu L."/>
            <person name="Ma J."/>
        </authorList>
    </citation>
    <scope>NUCLEOTIDE SEQUENCE [LARGE SCALE GENOMIC DNA]</scope>
    <source>
        <strain evidence="4">JCM 17858</strain>
    </source>
</reference>
<comment type="caution">
    <text evidence="3">The sequence shown here is derived from an EMBL/GenBank/DDBJ whole genome shotgun (WGS) entry which is preliminary data.</text>
</comment>
<keyword evidence="1" id="KW-0812">Transmembrane</keyword>
<protein>
    <recommendedName>
        <fullName evidence="2">TPM domain-containing protein</fullName>
    </recommendedName>
</protein>
<evidence type="ECO:0000313" key="3">
    <source>
        <dbReference type="EMBL" id="GAA4519859.1"/>
    </source>
</evidence>
<gene>
    <name evidence="3" type="ORF">GCM10023173_23460</name>
</gene>
<feature type="transmembrane region" description="Helical" evidence="1">
    <location>
        <begin position="182"/>
        <end position="204"/>
    </location>
</feature>
<dbReference type="Pfam" id="PF04536">
    <property type="entry name" value="TPM_phosphatase"/>
    <property type="match status" value="1"/>
</dbReference>
<dbReference type="PANTHER" id="PTHR30373">
    <property type="entry name" value="UPF0603 PROTEIN YGCG"/>
    <property type="match status" value="1"/>
</dbReference>
<organism evidence="3 4">
    <name type="scientific">Sphingobacterium thermophilum</name>
    <dbReference type="NCBI Taxonomy" id="768534"/>
    <lineage>
        <taxon>Bacteria</taxon>
        <taxon>Pseudomonadati</taxon>
        <taxon>Bacteroidota</taxon>
        <taxon>Sphingobacteriia</taxon>
        <taxon>Sphingobacteriales</taxon>
        <taxon>Sphingobacteriaceae</taxon>
        <taxon>Sphingobacterium</taxon>
    </lineage>
</organism>
<name>A0ABP8R796_9SPHI</name>
<proteinExistence type="predicted"/>
<keyword evidence="1" id="KW-0472">Membrane</keyword>
<accession>A0ABP8R796</accession>
<evidence type="ECO:0000259" key="2">
    <source>
        <dbReference type="Pfam" id="PF04536"/>
    </source>
</evidence>
<dbReference type="Gene3D" id="3.10.310.50">
    <property type="match status" value="1"/>
</dbReference>